<gene>
    <name evidence="4" type="ORF">CJ030_MR1G006678</name>
    <name evidence="3" type="ORF">CJ030_MR1G006679</name>
</gene>
<evidence type="ECO:0000313" key="3">
    <source>
        <dbReference type="EMBL" id="KAB1225953.1"/>
    </source>
</evidence>
<evidence type="ECO:0000313" key="4">
    <source>
        <dbReference type="EMBL" id="KAB1225954.1"/>
    </source>
</evidence>
<dbReference type="AlphaFoldDB" id="A0A6A1WLD2"/>
<dbReference type="EMBL" id="RXIC02000019">
    <property type="protein sequence ID" value="KAB1225954.1"/>
    <property type="molecule type" value="Genomic_DNA"/>
</dbReference>
<dbReference type="Proteomes" id="UP000516437">
    <property type="component" value="Chromosome 1"/>
</dbReference>
<name>A0A6A1WLD2_9ROSI</name>
<evidence type="ECO:0000256" key="1">
    <source>
        <dbReference type="SAM" id="MobiDB-lite"/>
    </source>
</evidence>
<dbReference type="PANTHER" id="PTHR46444:SF11">
    <property type="entry name" value="DCD DOMAIN-CONTAINING PROTEIN"/>
    <property type="match status" value="1"/>
</dbReference>
<feature type="domain" description="DCD" evidence="2">
    <location>
        <begin position="265"/>
        <end position="352"/>
    </location>
</feature>
<evidence type="ECO:0000259" key="2">
    <source>
        <dbReference type="PROSITE" id="PS51222"/>
    </source>
</evidence>
<dbReference type="EMBL" id="RXIC02000019">
    <property type="protein sequence ID" value="KAB1225953.1"/>
    <property type="molecule type" value="Genomic_DNA"/>
</dbReference>
<accession>A0A6A1WLD2</accession>
<keyword evidence="5" id="KW-1185">Reference proteome</keyword>
<proteinExistence type="predicted"/>
<feature type="compositionally biased region" description="Basic residues" evidence="1">
    <location>
        <begin position="230"/>
        <end position="240"/>
    </location>
</feature>
<feature type="compositionally biased region" description="Basic and acidic residues" evidence="1">
    <location>
        <begin position="62"/>
        <end position="118"/>
    </location>
</feature>
<dbReference type="PANTHER" id="PTHR46444">
    <property type="entry name" value="DCD (DEVELOPMENT AND CELL DEATH) DOMAIN PROTEIN-RELATED"/>
    <property type="match status" value="1"/>
</dbReference>
<dbReference type="SMART" id="SM00767">
    <property type="entry name" value="DCD"/>
    <property type="match status" value="1"/>
</dbReference>
<dbReference type="OrthoDB" id="1920894at2759"/>
<reference evidence="4" key="1">
    <citation type="submission" date="2018-07" db="EMBL/GenBank/DDBJ databases">
        <authorList>
            <person name="Gao Z.-S."/>
            <person name="Jia H.-M."/>
            <person name="Jia H.-J."/>
            <person name="Cai Q.-L."/>
            <person name="Wang Y."/>
            <person name="Zhao H.-B."/>
        </authorList>
    </citation>
    <scope>NUCLEOTIDE SEQUENCE</scope>
    <source>
        <tissue evidence="4">Leaves</tissue>
    </source>
</reference>
<reference evidence="4" key="3">
    <citation type="submission" date="2019-09" db="EMBL/GenBank/DDBJ databases">
        <authorList>
            <person name="Gao Z."/>
        </authorList>
    </citation>
    <scope>NUCLEOTIDE SEQUENCE</scope>
    <source>
        <tissue evidence="4">Leaves</tissue>
    </source>
</reference>
<sequence>MKKGKKPMRRGTVASKPVKMNDHESSITTRVGKERKEDHGTKKTNSKENTIGTLRNEEETDKEVKTKDEIEEETNKEVKTKDVMEGETNKEVKTKDEIEGETNKEVKTKDEIEGESKEKVKKLSKINKRKKIALGVVNVMIPEGTEKPESSHTKKIALGGGDALATEDPTKKKSLNMERKEKIVVINSNELVGKDLEKSKSSNTFSTRKRMALTILDAMTNQDGNEQKSSIKKRKKRKMNVKSPNEVVAKDIGKLKVSKKEKMEKETVGMIFMCNSETKNDCYRYKVLGLPRSKKDIVLRIHKGMMLFLFDFDLKLLYGIYKAAGPGAFDIEPRAFKSAFPAQVSNHALQDF</sequence>
<dbReference type="PROSITE" id="PS51222">
    <property type="entry name" value="DCD"/>
    <property type="match status" value="1"/>
</dbReference>
<comment type="caution">
    <text evidence="4">The sequence shown here is derived from an EMBL/GenBank/DDBJ whole genome shotgun (WGS) entry which is preliminary data.</text>
</comment>
<reference evidence="4 5" key="2">
    <citation type="journal article" date="2019" name="Plant Biotechnol. J.">
        <title>The red bayberry genome and genetic basis of sex determination.</title>
        <authorList>
            <person name="Jia H.M."/>
            <person name="Jia H.J."/>
            <person name="Cai Q.L."/>
            <person name="Wang Y."/>
            <person name="Zhao H.B."/>
            <person name="Yang W.F."/>
            <person name="Wang G.Y."/>
            <person name="Li Y.H."/>
            <person name="Zhan D.L."/>
            <person name="Shen Y.T."/>
            <person name="Niu Q.F."/>
            <person name="Chang L."/>
            <person name="Qiu J."/>
            <person name="Zhao L."/>
            <person name="Xie H.B."/>
            <person name="Fu W.Y."/>
            <person name="Jin J."/>
            <person name="Li X.W."/>
            <person name="Jiao Y."/>
            <person name="Zhou C.C."/>
            <person name="Tu T."/>
            <person name="Chai C.Y."/>
            <person name="Gao J.L."/>
            <person name="Fan L.J."/>
            <person name="van de Weg E."/>
            <person name="Wang J.Y."/>
            <person name="Gao Z.S."/>
        </authorList>
    </citation>
    <scope>NUCLEOTIDE SEQUENCE [LARGE SCALE GENOMIC DNA]</scope>
    <source>
        <tissue evidence="4">Leaves</tissue>
    </source>
</reference>
<dbReference type="InterPro" id="IPR013989">
    <property type="entry name" value="Dev_and_cell_death_domain"/>
</dbReference>
<evidence type="ECO:0000313" key="5">
    <source>
        <dbReference type="Proteomes" id="UP000516437"/>
    </source>
</evidence>
<protein>
    <submittedName>
        <fullName evidence="4">B2 protein</fullName>
    </submittedName>
</protein>
<feature type="region of interest" description="Disordered" evidence="1">
    <location>
        <begin position="223"/>
        <end position="243"/>
    </location>
</feature>
<feature type="region of interest" description="Disordered" evidence="1">
    <location>
        <begin position="1"/>
        <end position="120"/>
    </location>
</feature>
<feature type="compositionally biased region" description="Basic and acidic residues" evidence="1">
    <location>
        <begin position="19"/>
        <end position="41"/>
    </location>
</feature>
<organism evidence="4 5">
    <name type="scientific">Morella rubra</name>
    <name type="common">Chinese bayberry</name>
    <dbReference type="NCBI Taxonomy" id="262757"/>
    <lineage>
        <taxon>Eukaryota</taxon>
        <taxon>Viridiplantae</taxon>
        <taxon>Streptophyta</taxon>
        <taxon>Embryophyta</taxon>
        <taxon>Tracheophyta</taxon>
        <taxon>Spermatophyta</taxon>
        <taxon>Magnoliopsida</taxon>
        <taxon>eudicotyledons</taxon>
        <taxon>Gunneridae</taxon>
        <taxon>Pentapetalae</taxon>
        <taxon>rosids</taxon>
        <taxon>fabids</taxon>
        <taxon>Fagales</taxon>
        <taxon>Myricaceae</taxon>
        <taxon>Morella</taxon>
    </lineage>
</organism>
<dbReference type="Pfam" id="PF10539">
    <property type="entry name" value="Dev_Cell_Death"/>
    <property type="match status" value="1"/>
</dbReference>